<feature type="compositionally biased region" description="Basic and acidic residues" evidence="4">
    <location>
        <begin position="524"/>
        <end position="539"/>
    </location>
</feature>
<keyword evidence="6" id="KW-1185">Reference proteome</keyword>
<dbReference type="Gene3D" id="1.25.40.20">
    <property type="entry name" value="Ankyrin repeat-containing domain"/>
    <property type="match status" value="2"/>
</dbReference>
<feature type="repeat" description="ANK" evidence="3">
    <location>
        <begin position="480"/>
        <end position="504"/>
    </location>
</feature>
<keyword evidence="5" id="KW-0808">Transferase</keyword>
<feature type="repeat" description="ANK" evidence="3">
    <location>
        <begin position="166"/>
        <end position="198"/>
    </location>
</feature>
<feature type="repeat" description="ANK" evidence="3">
    <location>
        <begin position="132"/>
        <end position="165"/>
    </location>
</feature>
<evidence type="ECO:0000256" key="3">
    <source>
        <dbReference type="PROSITE-ProRule" id="PRU00023"/>
    </source>
</evidence>
<keyword evidence="1" id="KW-0677">Repeat</keyword>
<organism evidence="5 6">
    <name type="scientific">Knufia obscura</name>
    <dbReference type="NCBI Taxonomy" id="1635080"/>
    <lineage>
        <taxon>Eukaryota</taxon>
        <taxon>Fungi</taxon>
        <taxon>Dikarya</taxon>
        <taxon>Ascomycota</taxon>
        <taxon>Pezizomycotina</taxon>
        <taxon>Eurotiomycetes</taxon>
        <taxon>Chaetothyriomycetidae</taxon>
        <taxon>Chaetothyriales</taxon>
        <taxon>Trichomeriaceae</taxon>
        <taxon>Knufia</taxon>
    </lineage>
</organism>
<dbReference type="Proteomes" id="UP001334248">
    <property type="component" value="Unassembled WGS sequence"/>
</dbReference>
<dbReference type="PANTHER" id="PTHR24198:SF165">
    <property type="entry name" value="ANKYRIN REPEAT-CONTAINING PROTEIN-RELATED"/>
    <property type="match status" value="1"/>
</dbReference>
<accession>A0ABR0RCC7</accession>
<evidence type="ECO:0000313" key="5">
    <source>
        <dbReference type="EMBL" id="KAK5938256.1"/>
    </source>
</evidence>
<name>A0ABR0RCC7_9EURO</name>
<feature type="region of interest" description="Disordered" evidence="4">
    <location>
        <begin position="521"/>
        <end position="540"/>
    </location>
</feature>
<evidence type="ECO:0000313" key="6">
    <source>
        <dbReference type="Proteomes" id="UP001334248"/>
    </source>
</evidence>
<dbReference type="GeneID" id="90002675"/>
<comment type="caution">
    <text evidence="5">The sequence shown here is derived from an EMBL/GenBank/DDBJ whole genome shotgun (WGS) entry which is preliminary data.</text>
</comment>
<dbReference type="GO" id="GO:0103068">
    <property type="term" value="F:leukotriene C4 gamma-glutamyl transferase activity"/>
    <property type="evidence" value="ECO:0007669"/>
    <property type="project" value="UniProtKB-EC"/>
</dbReference>
<dbReference type="PANTHER" id="PTHR24198">
    <property type="entry name" value="ANKYRIN REPEAT AND PROTEIN KINASE DOMAIN-CONTAINING PROTEIN"/>
    <property type="match status" value="1"/>
</dbReference>
<dbReference type="EMBL" id="JAVHJV010000013">
    <property type="protein sequence ID" value="KAK5938256.1"/>
    <property type="molecule type" value="Genomic_DNA"/>
</dbReference>
<keyword evidence="2 3" id="KW-0040">ANK repeat</keyword>
<dbReference type="Pfam" id="PF12796">
    <property type="entry name" value="Ank_2"/>
    <property type="match status" value="2"/>
</dbReference>
<dbReference type="EC" id="2.3.2.2" evidence="5"/>
<feature type="compositionally biased region" description="Basic and acidic residues" evidence="4">
    <location>
        <begin position="589"/>
        <end position="607"/>
    </location>
</feature>
<evidence type="ECO:0000256" key="2">
    <source>
        <dbReference type="ARBA" id="ARBA00023043"/>
    </source>
</evidence>
<dbReference type="PROSITE" id="PS50088">
    <property type="entry name" value="ANK_REPEAT"/>
    <property type="match status" value="3"/>
</dbReference>
<dbReference type="RefSeq" id="XP_064726346.1">
    <property type="nucleotide sequence ID" value="XM_064877621.1"/>
</dbReference>
<dbReference type="InterPro" id="IPR036770">
    <property type="entry name" value="Ankyrin_rpt-contain_sf"/>
</dbReference>
<dbReference type="InterPro" id="IPR002110">
    <property type="entry name" value="Ankyrin_rpt"/>
</dbReference>
<gene>
    <name evidence="5" type="primary">MIB1</name>
    <name evidence="5" type="ORF">PMZ80_009226</name>
</gene>
<dbReference type="SUPFAM" id="SSF48403">
    <property type="entry name" value="Ankyrin repeat"/>
    <property type="match status" value="1"/>
</dbReference>
<dbReference type="PROSITE" id="PS50297">
    <property type="entry name" value="ANK_REP_REGION"/>
    <property type="match status" value="2"/>
</dbReference>
<feature type="region of interest" description="Disordered" evidence="4">
    <location>
        <begin position="589"/>
        <end position="612"/>
    </location>
</feature>
<reference evidence="5 6" key="1">
    <citation type="journal article" date="2023" name="Res Sq">
        <title>Genomic and morphological characterization of Knufia obscura isolated from the Mars 2020 spacecraft assembly facility.</title>
        <authorList>
            <person name="Chander A.M."/>
            <person name="Teixeira M.M."/>
            <person name="Singh N.K."/>
            <person name="Williams M.P."/>
            <person name="Parker C.W."/>
            <person name="Leo P."/>
            <person name="Stajich J.E."/>
            <person name="Torok T."/>
            <person name="Tighe S."/>
            <person name="Mason C.E."/>
            <person name="Venkateswaran K."/>
        </authorList>
    </citation>
    <scope>NUCLEOTIDE SEQUENCE [LARGE SCALE GENOMIC DNA]</scope>
    <source>
        <strain evidence="5 6">CCFEE 5817</strain>
    </source>
</reference>
<proteinExistence type="predicted"/>
<dbReference type="SMART" id="SM00248">
    <property type="entry name" value="ANK"/>
    <property type="match status" value="8"/>
</dbReference>
<keyword evidence="5" id="KW-0012">Acyltransferase</keyword>
<evidence type="ECO:0000256" key="4">
    <source>
        <dbReference type="SAM" id="MobiDB-lite"/>
    </source>
</evidence>
<evidence type="ECO:0000256" key="1">
    <source>
        <dbReference type="ARBA" id="ARBA00022737"/>
    </source>
</evidence>
<sequence length="657" mass="72401">MATESTKPTLPTMPKNFSMITINGIEYMPTPHEVDPSQPEDMVWTQIPPHNLFLSDPTWYDGLGQSPIVQRRIWSLPEETQIQEFATLLAEHPARGLDMLFDAAVKGKPHVVRFLLGQGVKPTAKEAGNPDESLAPLHAAAYQGRIECVRILVEEAGVDVNVVGEFGGTPLMRACWGGHPEIVQYLLDAGADMTLRQTVADHSKGTSHDPETAIDDQDRDQGTNAFEFAAGSGSVECVKKLIHHAEAKGINITELANRKSLAAAAQSGNLKMLELILKLKNYPQQDPNGTWTSSITLLTTRQKAALEYALQITLTRNEKAVPPLLSYIEARDPASSKPIFPSLSQETFDKLVVFTYGMACNEVAFDLELLTRILNLFFTWTFTFTSSSIQDRNILINDAFVVAARHNNIEMLRFLTSLPSTHPEWNITIDPNHISQDTNPLWTSALYSAAGDGQVDAVKFLFDTYGTSLNVHLGNGKFANGPTALFRAVWDGQLEAVRLLLERGGGPVTDIDAGLQVSLGQETEASHEATNGKDTRDGEDTQWVLVEDNTATSPISPTPIQTPTRLVVVAAMAPPYPVMVMDEDGWTRRTGETLPKEQGELPRHEQSQDQNGDSLVRVVLDLEESHMEWLRKLRLRKGDGELLAGEKTGSKRVLKEV</sequence>
<protein>
    <submittedName>
        <fullName evidence="5">E3 ubiquitin-protein ligase mib1</fullName>
        <ecNumber evidence="5">2.3.2.2</ecNumber>
    </submittedName>
</protein>